<dbReference type="PANTHER" id="PTHR11733">
    <property type="entry name" value="ZINC METALLOPROTEASE FAMILY M13 NEPRILYSIN-RELATED"/>
    <property type="match status" value="1"/>
</dbReference>
<dbReference type="InterPro" id="IPR042089">
    <property type="entry name" value="Peptidase_M13_dom_2"/>
</dbReference>
<dbReference type="Proteomes" id="UP000801492">
    <property type="component" value="Unassembled WGS sequence"/>
</dbReference>
<dbReference type="PROSITE" id="PS51885">
    <property type="entry name" value="NEPRILYSIN"/>
    <property type="match status" value="1"/>
</dbReference>
<dbReference type="GO" id="GO:0016485">
    <property type="term" value="P:protein processing"/>
    <property type="evidence" value="ECO:0007669"/>
    <property type="project" value="TreeGrafter"/>
</dbReference>
<comment type="subcellular location">
    <subcellularLocation>
        <location evidence="1">Cell membrane</location>
        <topology evidence="1">Single-pass type II membrane protein</topology>
    </subcellularLocation>
</comment>
<proteinExistence type="inferred from homology"/>
<dbReference type="OrthoDB" id="6475849at2759"/>
<accession>A0A8K0G8N4</accession>
<dbReference type="InterPro" id="IPR000718">
    <property type="entry name" value="Peptidase_M13"/>
</dbReference>
<dbReference type="InterPro" id="IPR008753">
    <property type="entry name" value="Peptidase_M13_N"/>
</dbReference>
<dbReference type="GO" id="GO:0005886">
    <property type="term" value="C:plasma membrane"/>
    <property type="evidence" value="ECO:0007669"/>
    <property type="project" value="UniProtKB-SubCell"/>
</dbReference>
<comment type="similarity">
    <text evidence="2">Belongs to the peptidase M13 family.</text>
</comment>
<dbReference type="SUPFAM" id="SSF55486">
    <property type="entry name" value="Metalloproteases ('zincins'), catalytic domain"/>
    <property type="match status" value="1"/>
</dbReference>
<evidence type="ECO:0000256" key="1">
    <source>
        <dbReference type="ARBA" id="ARBA00004401"/>
    </source>
</evidence>
<gene>
    <name evidence="4" type="ORF">ILUMI_10475</name>
</gene>
<evidence type="ECO:0000256" key="2">
    <source>
        <dbReference type="ARBA" id="ARBA00007357"/>
    </source>
</evidence>
<keyword evidence="5" id="KW-1185">Reference proteome</keyword>
<dbReference type="Pfam" id="PF05649">
    <property type="entry name" value="Peptidase_M13_N"/>
    <property type="match status" value="1"/>
</dbReference>
<sequence>MEKRLIIALILAVIISMALMFALIFARPIIVIAQNSEHLVKENKCLTAGCIKAAGQILERLDENIEPCDDFYKFVCGNYIKKTVIPPSKSLVNLLESIPDKIKRQMHVAIEQPVKDNEFGTISIIKDYYQACVNKTLREKYTRQFLLDLLNQTADWPVLSDDQWNQDEFDWKELMYKYREKGLNLDSFIITSVDVNPRNSSKHIIKIKQPEFTFIKNIVENNFTKAYYDFIVDTAVLLGANKQKVLEELRQSMEFEIKLYNKLMRMKQLNYLLMKCNKDIPIYLG</sequence>
<dbReference type="EMBL" id="VTPC01005723">
    <property type="protein sequence ID" value="KAF2895695.1"/>
    <property type="molecule type" value="Genomic_DNA"/>
</dbReference>
<protein>
    <recommendedName>
        <fullName evidence="3">Peptidase M13 N-terminal domain-containing protein</fullName>
    </recommendedName>
</protein>
<dbReference type="AlphaFoldDB" id="A0A8K0G8N4"/>
<dbReference type="GO" id="GO:0004222">
    <property type="term" value="F:metalloendopeptidase activity"/>
    <property type="evidence" value="ECO:0007669"/>
    <property type="project" value="InterPro"/>
</dbReference>
<evidence type="ECO:0000259" key="3">
    <source>
        <dbReference type="Pfam" id="PF05649"/>
    </source>
</evidence>
<comment type="caution">
    <text evidence="4">The sequence shown here is derived from an EMBL/GenBank/DDBJ whole genome shotgun (WGS) entry which is preliminary data.</text>
</comment>
<name>A0A8K0G8N4_IGNLU</name>
<feature type="domain" description="Peptidase M13 N-terminal" evidence="3">
    <location>
        <begin position="67"/>
        <end position="266"/>
    </location>
</feature>
<organism evidence="4 5">
    <name type="scientific">Ignelater luminosus</name>
    <name type="common">Cucubano</name>
    <name type="synonym">Pyrophorus luminosus</name>
    <dbReference type="NCBI Taxonomy" id="2038154"/>
    <lineage>
        <taxon>Eukaryota</taxon>
        <taxon>Metazoa</taxon>
        <taxon>Ecdysozoa</taxon>
        <taxon>Arthropoda</taxon>
        <taxon>Hexapoda</taxon>
        <taxon>Insecta</taxon>
        <taxon>Pterygota</taxon>
        <taxon>Neoptera</taxon>
        <taxon>Endopterygota</taxon>
        <taxon>Coleoptera</taxon>
        <taxon>Polyphaga</taxon>
        <taxon>Elateriformia</taxon>
        <taxon>Elateroidea</taxon>
        <taxon>Elateridae</taxon>
        <taxon>Agrypninae</taxon>
        <taxon>Pyrophorini</taxon>
        <taxon>Ignelater</taxon>
    </lineage>
</organism>
<evidence type="ECO:0000313" key="5">
    <source>
        <dbReference type="Proteomes" id="UP000801492"/>
    </source>
</evidence>
<reference evidence="4" key="1">
    <citation type="submission" date="2019-08" db="EMBL/GenBank/DDBJ databases">
        <title>The genome of the North American firefly Photinus pyralis.</title>
        <authorList>
            <consortium name="Photinus pyralis genome working group"/>
            <person name="Fallon T.R."/>
            <person name="Sander Lower S.E."/>
            <person name="Weng J.-K."/>
        </authorList>
    </citation>
    <scope>NUCLEOTIDE SEQUENCE</scope>
    <source>
        <strain evidence="4">TRF0915ILg1</strain>
        <tissue evidence="4">Whole body</tissue>
    </source>
</reference>
<dbReference type="Gene3D" id="1.10.1380.10">
    <property type="entry name" value="Neutral endopeptidase , domain2"/>
    <property type="match status" value="1"/>
</dbReference>
<dbReference type="PANTHER" id="PTHR11733:SF224">
    <property type="entry name" value="NEPRILYSIN-2"/>
    <property type="match status" value="1"/>
</dbReference>
<evidence type="ECO:0000313" key="4">
    <source>
        <dbReference type="EMBL" id="KAF2895695.1"/>
    </source>
</evidence>